<comment type="function">
    <text evidence="4">Activates KDO (a required 8-carbon sugar) for incorporation into bacterial lipopolysaccharide in Gram-negative bacteria.</text>
</comment>
<dbReference type="NCBIfam" id="NF009905">
    <property type="entry name" value="PRK13368.1"/>
    <property type="match status" value="1"/>
</dbReference>
<dbReference type="NCBIfam" id="NF003950">
    <property type="entry name" value="PRK05450.1-3"/>
    <property type="match status" value="1"/>
</dbReference>
<dbReference type="CDD" id="cd02517">
    <property type="entry name" value="CMP-KDO-Synthetase"/>
    <property type="match status" value="1"/>
</dbReference>
<keyword evidence="1 4" id="KW-0808">Transferase</keyword>
<evidence type="ECO:0000313" key="5">
    <source>
        <dbReference type="EMBL" id="MDG4946673.1"/>
    </source>
</evidence>
<evidence type="ECO:0000313" key="6">
    <source>
        <dbReference type="Proteomes" id="UP001152599"/>
    </source>
</evidence>
<organism evidence="5 6">
    <name type="scientific">Profundicola chukchiensis</name>
    <dbReference type="NCBI Taxonomy" id="2961959"/>
    <lineage>
        <taxon>Bacteria</taxon>
        <taxon>Pseudomonadati</taxon>
        <taxon>Bacteroidota</taxon>
        <taxon>Flavobacteriia</taxon>
        <taxon>Flavobacteriales</taxon>
        <taxon>Weeksellaceae</taxon>
        <taxon>Profundicola</taxon>
    </lineage>
</organism>
<dbReference type="RefSeq" id="WP_304421025.1">
    <property type="nucleotide sequence ID" value="NZ_JANCMU010000006.1"/>
</dbReference>
<dbReference type="AlphaFoldDB" id="A0A9X4MXF7"/>
<sequence length="246" mass="27438">MKVVAVIPARFGATRFPGKLLKKLGEHSVIATTYLAVKNSGLFDEVIVAADDEKIIQDIEGVHGKAVMTSSNHASGSDRIAEVIQDMDVDVIVNVQGDEPFTATQALASLIDVFKNDHDKKVDVATLMEKLELKEDVQNPNNVKVVVGNNMDALYFSRSAIPFVRDENVSVDYFKHVGIYAYRKKALMAFTQLEPGTLEMAEKLEQLRYLENGYRIKVVETQYKTIGIDTPEDLEEARVYLGNLEQ</sequence>
<dbReference type="SUPFAM" id="SSF53448">
    <property type="entry name" value="Nucleotide-diphospho-sugar transferases"/>
    <property type="match status" value="1"/>
</dbReference>
<dbReference type="Gene3D" id="3.90.550.10">
    <property type="entry name" value="Spore Coat Polysaccharide Biosynthesis Protein SpsA, Chain A"/>
    <property type="match status" value="1"/>
</dbReference>
<reference evidence="5" key="1">
    <citation type="submission" date="2022-07" db="EMBL/GenBank/DDBJ databases">
        <title>Description and genome-wide analysis of Profundicola chukchiensis gen. nov., sp. nov., marine bacteria isolated from bottom sediments of the Chukchi Sea.</title>
        <authorList>
            <person name="Romanenko L."/>
            <person name="Otstavnykh N."/>
            <person name="Kurilenko V."/>
            <person name="Eremeev V."/>
            <person name="Velansky P."/>
            <person name="Mikhailov V."/>
            <person name="Isaeva M."/>
        </authorList>
    </citation>
    <scope>NUCLEOTIDE SEQUENCE</scope>
    <source>
        <strain evidence="5">KMM 9713</strain>
    </source>
</reference>
<dbReference type="GO" id="GO:0009103">
    <property type="term" value="P:lipopolysaccharide biosynthetic process"/>
    <property type="evidence" value="ECO:0007669"/>
    <property type="project" value="UniProtKB-UniRule"/>
</dbReference>
<evidence type="ECO:0000256" key="4">
    <source>
        <dbReference type="HAMAP-Rule" id="MF_00057"/>
    </source>
</evidence>
<dbReference type="InterPro" id="IPR004528">
    <property type="entry name" value="KdsB"/>
</dbReference>
<name>A0A9X4MXF7_9FLAO</name>
<gene>
    <name evidence="4 5" type="primary">kdsB</name>
    <name evidence="5" type="ORF">NMK71_09615</name>
</gene>
<dbReference type="GO" id="GO:0005829">
    <property type="term" value="C:cytosol"/>
    <property type="evidence" value="ECO:0007669"/>
    <property type="project" value="TreeGrafter"/>
</dbReference>
<keyword evidence="4" id="KW-0963">Cytoplasm</keyword>
<comment type="pathway">
    <text evidence="4">Nucleotide-sugar biosynthesis; CMP-3-deoxy-D-manno-octulosonate biosynthesis; CMP-3-deoxy-D-manno-octulosonate from 3-deoxy-D-manno-octulosonate and CTP: step 1/1.</text>
</comment>
<dbReference type="NCBIfam" id="NF003952">
    <property type="entry name" value="PRK05450.1-5"/>
    <property type="match status" value="1"/>
</dbReference>
<keyword evidence="6" id="KW-1185">Reference proteome</keyword>
<evidence type="ECO:0000256" key="1">
    <source>
        <dbReference type="ARBA" id="ARBA00022679"/>
    </source>
</evidence>
<proteinExistence type="inferred from homology"/>
<evidence type="ECO:0000256" key="3">
    <source>
        <dbReference type="ARBA" id="ARBA00022985"/>
    </source>
</evidence>
<dbReference type="EC" id="2.7.7.38" evidence="4"/>
<dbReference type="InterPro" id="IPR003329">
    <property type="entry name" value="Cytidylyl_trans"/>
</dbReference>
<keyword evidence="3 4" id="KW-0448">Lipopolysaccharide biosynthesis</keyword>
<dbReference type="GO" id="GO:0008690">
    <property type="term" value="F:3-deoxy-manno-octulosonate cytidylyltransferase activity"/>
    <property type="evidence" value="ECO:0007669"/>
    <property type="project" value="UniProtKB-UniRule"/>
</dbReference>
<protein>
    <recommendedName>
        <fullName evidence="4">3-deoxy-manno-octulosonate cytidylyltransferase</fullName>
        <ecNumber evidence="4">2.7.7.38</ecNumber>
    </recommendedName>
    <alternativeName>
        <fullName evidence="4">CMP-2-keto-3-deoxyoctulosonic acid synthase</fullName>
        <shortName evidence="4">CKS</shortName>
        <shortName evidence="4">CMP-KDO synthase</shortName>
    </alternativeName>
</protein>
<dbReference type="GO" id="GO:0033468">
    <property type="term" value="P:CMP-keto-3-deoxy-D-manno-octulosonic acid biosynthetic process"/>
    <property type="evidence" value="ECO:0007669"/>
    <property type="project" value="UniProtKB-UniRule"/>
</dbReference>
<comment type="catalytic activity">
    <reaction evidence="4">
        <text>3-deoxy-alpha-D-manno-oct-2-ulosonate + CTP = CMP-3-deoxy-beta-D-manno-octulosonate + diphosphate</text>
        <dbReference type="Rhea" id="RHEA:23448"/>
        <dbReference type="ChEBI" id="CHEBI:33019"/>
        <dbReference type="ChEBI" id="CHEBI:37563"/>
        <dbReference type="ChEBI" id="CHEBI:85986"/>
        <dbReference type="ChEBI" id="CHEBI:85987"/>
        <dbReference type="EC" id="2.7.7.38"/>
    </reaction>
</comment>
<keyword evidence="2 4" id="KW-0548">Nucleotidyltransferase</keyword>
<comment type="subcellular location">
    <subcellularLocation>
        <location evidence="4">Cytoplasm</location>
    </subcellularLocation>
</comment>
<dbReference type="Proteomes" id="UP001152599">
    <property type="component" value="Unassembled WGS sequence"/>
</dbReference>
<accession>A0A9X4MXF7</accession>
<evidence type="ECO:0000256" key="2">
    <source>
        <dbReference type="ARBA" id="ARBA00022695"/>
    </source>
</evidence>
<dbReference type="PANTHER" id="PTHR42866">
    <property type="entry name" value="3-DEOXY-MANNO-OCTULOSONATE CYTIDYLYLTRANSFERASE"/>
    <property type="match status" value="1"/>
</dbReference>
<dbReference type="PANTHER" id="PTHR42866:SF2">
    <property type="entry name" value="3-DEOXY-MANNO-OCTULOSONATE CYTIDYLYLTRANSFERASE, MITOCHONDRIAL"/>
    <property type="match status" value="1"/>
</dbReference>
<dbReference type="HAMAP" id="MF_00057">
    <property type="entry name" value="KdsB"/>
    <property type="match status" value="1"/>
</dbReference>
<dbReference type="InterPro" id="IPR029044">
    <property type="entry name" value="Nucleotide-diphossugar_trans"/>
</dbReference>
<dbReference type="Pfam" id="PF02348">
    <property type="entry name" value="CTP_transf_3"/>
    <property type="match status" value="1"/>
</dbReference>
<dbReference type="NCBIfam" id="TIGR00466">
    <property type="entry name" value="kdsB"/>
    <property type="match status" value="1"/>
</dbReference>
<dbReference type="EMBL" id="JANCMU010000006">
    <property type="protein sequence ID" value="MDG4946673.1"/>
    <property type="molecule type" value="Genomic_DNA"/>
</dbReference>
<comment type="caution">
    <text evidence="5">The sequence shown here is derived from an EMBL/GenBank/DDBJ whole genome shotgun (WGS) entry which is preliminary data.</text>
</comment>
<comment type="similarity">
    <text evidence="4">Belongs to the KdsB family.</text>
</comment>